<dbReference type="Proteomes" id="UP000238634">
    <property type="component" value="Unassembled WGS sequence"/>
</dbReference>
<keyword evidence="2" id="KW-1185">Reference proteome</keyword>
<dbReference type="Pfam" id="PF14234">
    <property type="entry name" value="DUF4336"/>
    <property type="match status" value="1"/>
</dbReference>
<accession>A0A2T1D5E5</accession>
<dbReference type="RefSeq" id="WP_073074941.1">
    <property type="nucleotide sequence ID" value="NZ_MPPI01000051.1"/>
</dbReference>
<dbReference type="InterPro" id="IPR025638">
    <property type="entry name" value="DUF4336"/>
</dbReference>
<reference evidence="1 2" key="2">
    <citation type="submission" date="2018-03" db="EMBL/GenBank/DDBJ databases">
        <title>The ancient ancestry and fast evolution of plastids.</title>
        <authorList>
            <person name="Moore K.R."/>
            <person name="Magnabosco C."/>
            <person name="Momper L."/>
            <person name="Gold D.A."/>
            <person name="Bosak T."/>
            <person name="Fournier G.P."/>
        </authorList>
    </citation>
    <scope>NUCLEOTIDE SEQUENCE [LARGE SCALE GENOMIC DNA]</scope>
    <source>
        <strain evidence="1 2">ULC007</strain>
    </source>
</reference>
<comment type="caution">
    <text evidence="1">The sequence shown here is derived from an EMBL/GenBank/DDBJ whole genome shotgun (WGS) entry which is preliminary data.</text>
</comment>
<dbReference type="PANTHER" id="PTHR33835:SF2">
    <property type="entry name" value="LYSINE-TRNA LIGASE"/>
    <property type="match status" value="1"/>
</dbReference>
<reference evidence="1 2" key="1">
    <citation type="submission" date="2018-02" db="EMBL/GenBank/DDBJ databases">
        <authorList>
            <person name="Cohen D.B."/>
            <person name="Kent A.D."/>
        </authorList>
    </citation>
    <scope>NUCLEOTIDE SEQUENCE [LARGE SCALE GENOMIC DNA]</scope>
    <source>
        <strain evidence="1 2">ULC007</strain>
    </source>
</reference>
<protein>
    <submittedName>
        <fullName evidence="1">DUF4336 domain-containing protein</fullName>
    </submittedName>
</protein>
<evidence type="ECO:0000313" key="1">
    <source>
        <dbReference type="EMBL" id="PSB15742.1"/>
    </source>
</evidence>
<proteinExistence type="predicted"/>
<dbReference type="STRING" id="1920490.GCA_001895925_05434"/>
<dbReference type="AlphaFoldDB" id="A0A2T1D5E5"/>
<name>A0A2T1D5E5_9CYAN</name>
<sequence>MKRVKNQTEPEVQSETHPDDWSWRFWQVVPLYPYGKRRTLRKEVVKDTIWTFDQIQGIFYVVVPIRMTVIKLEAGGLLVYAPIAPTPECIRLVKELVAEHGDVKYVILPTSSGLEHKVFVGPFARQFPNAQIFVAPHQWSFPIDLPLSWLGFPAKRTQTLLEDSNKAPFCHDFDYAILDINLGAGSFGEVAFFHRRSQTLLVTDSVLSVPEDPPAIVQLDTYPLLFHAKDHASDVIEDTPLNRQKGWWRSALFAFYFSPSALETLGLGHVLRDALKASDRSKKAYFGLFPFKWRENWQRSFEALRGNGRLFVAPILQTIILNRSPEQTLAWADQVAKWDFVRVIPCHLDAPIAATPQQFRQAFSFLEEAAIATLPQEDFALLWQIEARLNRSGVTPPRGKV</sequence>
<gene>
    <name evidence="1" type="ORF">C7B65_23685</name>
</gene>
<dbReference type="PANTHER" id="PTHR33835">
    <property type="entry name" value="YALI0C07656P"/>
    <property type="match status" value="1"/>
</dbReference>
<dbReference type="OrthoDB" id="537092at2"/>
<evidence type="ECO:0000313" key="2">
    <source>
        <dbReference type="Proteomes" id="UP000238634"/>
    </source>
</evidence>
<organism evidence="1 2">
    <name type="scientific">Phormidesmis priestleyi ULC007</name>
    <dbReference type="NCBI Taxonomy" id="1920490"/>
    <lineage>
        <taxon>Bacteria</taxon>
        <taxon>Bacillati</taxon>
        <taxon>Cyanobacteriota</taxon>
        <taxon>Cyanophyceae</taxon>
        <taxon>Leptolyngbyales</taxon>
        <taxon>Leptolyngbyaceae</taxon>
        <taxon>Phormidesmis</taxon>
    </lineage>
</organism>
<dbReference type="EMBL" id="PVWG01000054">
    <property type="protein sequence ID" value="PSB15742.1"/>
    <property type="molecule type" value="Genomic_DNA"/>
</dbReference>